<dbReference type="Gene3D" id="3.40.395.10">
    <property type="entry name" value="Adenoviral Proteinase, Chain A"/>
    <property type="match status" value="1"/>
</dbReference>
<evidence type="ECO:0000259" key="6">
    <source>
        <dbReference type="PROSITE" id="PS50600"/>
    </source>
</evidence>
<dbReference type="SUPFAM" id="SSF54001">
    <property type="entry name" value="Cysteine proteinases"/>
    <property type="match status" value="1"/>
</dbReference>
<feature type="region of interest" description="Disordered" evidence="5">
    <location>
        <begin position="156"/>
        <end position="209"/>
    </location>
</feature>
<feature type="compositionally biased region" description="Basic residues" evidence="5">
    <location>
        <begin position="222"/>
        <end position="235"/>
    </location>
</feature>
<comment type="similarity">
    <text evidence="1">Belongs to the peptidase C48 family.</text>
</comment>
<feature type="domain" description="Ubiquitin-like protease family profile" evidence="6">
    <location>
        <begin position="666"/>
        <end position="844"/>
    </location>
</feature>
<dbReference type="PROSITE" id="PS50600">
    <property type="entry name" value="ULP_PROTEASE"/>
    <property type="match status" value="1"/>
</dbReference>
<dbReference type="OrthoDB" id="1939479at2759"/>
<reference evidence="7 8" key="1">
    <citation type="submission" date="2014-06" db="EMBL/GenBank/DDBJ databases">
        <title>Evolutionary Origins and Diversification of the Mycorrhizal Mutualists.</title>
        <authorList>
            <consortium name="DOE Joint Genome Institute"/>
            <consortium name="Mycorrhizal Genomics Consortium"/>
            <person name="Kohler A."/>
            <person name="Kuo A."/>
            <person name="Nagy L.G."/>
            <person name="Floudas D."/>
            <person name="Copeland A."/>
            <person name="Barry K.W."/>
            <person name="Cichocki N."/>
            <person name="Veneault-Fourrey C."/>
            <person name="LaButti K."/>
            <person name="Lindquist E.A."/>
            <person name="Lipzen A."/>
            <person name="Lundell T."/>
            <person name="Morin E."/>
            <person name="Murat C."/>
            <person name="Riley R."/>
            <person name="Ohm R."/>
            <person name="Sun H."/>
            <person name="Tunlid A."/>
            <person name="Henrissat B."/>
            <person name="Grigoriev I.V."/>
            <person name="Hibbett D.S."/>
            <person name="Martin F."/>
        </authorList>
    </citation>
    <scope>NUCLEOTIDE SEQUENCE [LARGE SCALE GENOMIC DNA]</scope>
    <source>
        <strain evidence="7 8">SS14</strain>
    </source>
</reference>
<keyword evidence="8" id="KW-1185">Reference proteome</keyword>
<gene>
    <name evidence="7" type="ORF">M422DRAFT_259703</name>
</gene>
<dbReference type="InterPro" id="IPR044613">
    <property type="entry name" value="Nep1/2-like"/>
</dbReference>
<keyword evidence="3" id="KW-0378">Hydrolase</keyword>
<feature type="non-terminal residue" evidence="7">
    <location>
        <position position="1"/>
    </location>
</feature>
<feature type="region of interest" description="Disordered" evidence="5">
    <location>
        <begin position="113"/>
        <end position="137"/>
    </location>
</feature>
<keyword evidence="2" id="KW-0645">Protease</keyword>
<dbReference type="EMBL" id="KN837166">
    <property type="protein sequence ID" value="KIJ37830.1"/>
    <property type="molecule type" value="Genomic_DNA"/>
</dbReference>
<evidence type="ECO:0000256" key="3">
    <source>
        <dbReference type="ARBA" id="ARBA00022801"/>
    </source>
</evidence>
<dbReference type="GO" id="GO:0000338">
    <property type="term" value="P:protein deneddylation"/>
    <property type="evidence" value="ECO:0007669"/>
    <property type="project" value="TreeGrafter"/>
</dbReference>
<feature type="compositionally biased region" description="Low complexity" evidence="5">
    <location>
        <begin position="174"/>
        <end position="183"/>
    </location>
</feature>
<dbReference type="InterPro" id="IPR038765">
    <property type="entry name" value="Papain-like_cys_pep_sf"/>
</dbReference>
<feature type="compositionally biased region" description="Polar residues" evidence="5">
    <location>
        <begin position="128"/>
        <end position="137"/>
    </location>
</feature>
<dbReference type="GO" id="GO:0006508">
    <property type="term" value="P:proteolysis"/>
    <property type="evidence" value="ECO:0007669"/>
    <property type="project" value="UniProtKB-KW"/>
</dbReference>
<evidence type="ECO:0000256" key="4">
    <source>
        <dbReference type="ARBA" id="ARBA00022807"/>
    </source>
</evidence>
<dbReference type="GO" id="GO:0008234">
    <property type="term" value="F:cysteine-type peptidase activity"/>
    <property type="evidence" value="ECO:0007669"/>
    <property type="project" value="UniProtKB-KW"/>
</dbReference>
<feature type="compositionally biased region" description="Basic residues" evidence="5">
    <location>
        <begin position="113"/>
        <end position="127"/>
    </location>
</feature>
<organism evidence="7 8">
    <name type="scientific">Sphaerobolus stellatus (strain SS14)</name>
    <dbReference type="NCBI Taxonomy" id="990650"/>
    <lineage>
        <taxon>Eukaryota</taxon>
        <taxon>Fungi</taxon>
        <taxon>Dikarya</taxon>
        <taxon>Basidiomycota</taxon>
        <taxon>Agaricomycotina</taxon>
        <taxon>Agaricomycetes</taxon>
        <taxon>Phallomycetidae</taxon>
        <taxon>Geastrales</taxon>
        <taxon>Sphaerobolaceae</taxon>
        <taxon>Sphaerobolus</taxon>
    </lineage>
</organism>
<dbReference type="Proteomes" id="UP000054279">
    <property type="component" value="Unassembled WGS sequence"/>
</dbReference>
<evidence type="ECO:0000256" key="1">
    <source>
        <dbReference type="ARBA" id="ARBA00005234"/>
    </source>
</evidence>
<dbReference type="Pfam" id="PF02902">
    <property type="entry name" value="Peptidase_C48"/>
    <property type="match status" value="1"/>
</dbReference>
<feature type="region of interest" description="Disordered" evidence="5">
    <location>
        <begin position="217"/>
        <end position="236"/>
    </location>
</feature>
<keyword evidence="4" id="KW-0788">Thiol protease</keyword>
<name>A0A0C9VJL1_SPHS4</name>
<evidence type="ECO:0000256" key="5">
    <source>
        <dbReference type="SAM" id="MobiDB-lite"/>
    </source>
</evidence>
<protein>
    <recommendedName>
        <fullName evidence="6">Ubiquitin-like protease family profile domain-containing protein</fullName>
    </recommendedName>
</protein>
<sequence length="1222" mass="140363">MYEQWPPEAKRIPREIEEMYALAYTLWDLGFVQHREKRVYEVQEASKDGEAVLFVVDLARPKCSPCAQWEQTGKWCVHIRAAIIYENNGSVREWQALETIIQQCKPVDILGHKASKGKGKAQGKSRKVGSQSDRWPSDTVIQHQIERVFKELPPVDILEPNEQSHSSSDESESSESTTVSQEQNVRDGFRSGYIDLGGRPSNLRPLRPWRRVAKRSHELRFNKKPRRKGRQRLDRKRTSIFYREDLPDRKVRMTRKTLTMFKCTSLKAFTEQLKKINQSPTKSKPAESFKKNPIEERRLSFSDLPEAEELLKLCNPSVASNKPLSPNLSRTRRVPSGSSKAKKNSEAIMSFQEAVYAAEDVVLYSDDLSRWNGSYLLRLEEMQTFAYLVNLLCKKLSKPHYFLISKSGITDGWQAQLAKELKDKTPDQFSSFTHEFYTSHKKNEYSHLFFFDLCYNHWTLVSYYLNVQPIQCVLYNSLETSDKGIDFINQGRIARIAKSITRGEPPNFHANIQWTTKRRALLRFLGHSDSTMRNLHNFHQGFRMNQAVKPQRIEKIEILGEFISLLEEVDMKFWGIALGNYPDIIATRPSWMGQYQAEQPLSDTIQTSATKGMISRDLQITSKAMNISCSFSSFDYPWQILEDPNADSIYAHLVASSDLNICVSSCFITHKDLPRLIKPTEWLNDEIVNAYLGLCQQYRSSPRCYIMNSLNVAKMIGEPLIQPLRPPGHNRKFWVPRNVNFRDLSLLILPWNTGNHWICIAVFLRECGIRIYGSLARHINNQHEEILERVQYFLENDFTWRGIDFSDMWSENRKTYVEKRLLDCPQQGNNYDCGLYMLIFAWEILAGREPSQSNLGAVFNQQRALDFRRSIAVCFGYHSLSICEDLSITASIFTIAIEESKKELKSRPQPCSTPIPLDQDILGSWSLMPLGEKKSLIWYPVQVIELDIANSSITLSLPSEVMSSPKESPSTHTFKMPLHEYKPHYIPATKPSLLAYLRWPAVMYEGHFLDWDDGRPLTETELQKLSPKNATFASLLQRKGTIGAIVTVLILGMEKDYGLRLHGVMKKWNKACDDLKNHKPVGEIAFIFQDVFFRLLQLETRYLICKIVATDLLQALKEKVKANPSGWLDGRWEIATIHGPEAALMACYVYGADLGVPAEEAASLFLKNRIHRSPLLQEMAWTTILTAAMPYLTEYQISPIAEEQLVPAIAAQQAEDTTQDIP</sequence>
<feature type="region of interest" description="Disordered" evidence="5">
    <location>
        <begin position="322"/>
        <end position="342"/>
    </location>
</feature>
<dbReference type="PANTHER" id="PTHR46468">
    <property type="entry name" value="SENTRIN-SPECIFIC PROTEASE 8"/>
    <property type="match status" value="1"/>
</dbReference>
<proteinExistence type="inferred from homology"/>
<dbReference type="InterPro" id="IPR003653">
    <property type="entry name" value="Peptidase_C48_C"/>
</dbReference>
<evidence type="ECO:0000256" key="2">
    <source>
        <dbReference type="ARBA" id="ARBA00022670"/>
    </source>
</evidence>
<evidence type="ECO:0000313" key="8">
    <source>
        <dbReference type="Proteomes" id="UP000054279"/>
    </source>
</evidence>
<dbReference type="AlphaFoldDB" id="A0A0C9VJL1"/>
<evidence type="ECO:0000313" key="7">
    <source>
        <dbReference type="EMBL" id="KIJ37830.1"/>
    </source>
</evidence>
<dbReference type="GO" id="GO:0019784">
    <property type="term" value="F:deNEDDylase activity"/>
    <property type="evidence" value="ECO:0007669"/>
    <property type="project" value="InterPro"/>
</dbReference>
<dbReference type="HOGENOM" id="CLU_268695_0_0_1"/>
<dbReference type="PANTHER" id="PTHR46468:SF1">
    <property type="entry name" value="SENTRIN-SPECIFIC PROTEASE 8"/>
    <property type="match status" value="1"/>
</dbReference>
<accession>A0A0C9VJL1</accession>